<evidence type="ECO:0000256" key="10">
    <source>
        <dbReference type="ARBA" id="ARBA00023136"/>
    </source>
</evidence>
<dbReference type="Pfam" id="PF00672">
    <property type="entry name" value="HAMP"/>
    <property type="match status" value="1"/>
</dbReference>
<sequence>MKSLFLRLLVSLWLAMALLVGLLAVIHGWAFSAEPSGLRRRLNTRSVELRAESALACARDGLPGCEQRLAPLDPRDQRVAVYRASALVMGDPIEGAPLVEDKARRSGDGIAIELGEERELVAVVLRRDPALAAVAAGPVRSPWMFFIVPETLPQRLLAIVAVTGLVAVLLARYLSRPIRILRGATQRMAAGDLSVRVSQKLAGADGETLALGSDMDRMAERIDELLETQRRLLRDVSHELRSPLARLNIALELVRRRSPPDVAPAFDRIERETERLNGMIGELLTLSRLESGRGMERTERVDLTALLEQLVEDAAFEAEQRGCSVELGARDACSLDGNEELLRRAIENVVRNAVRFTEPGTAVRIDLECSGGTAEVRVRDRGPGIPEGALGDIWRPFYRVDDHRARGAGGTGIGLAITHRAVRIHGGEVEARNADGGGLEVALRLPVGAGG</sequence>
<dbReference type="EMBL" id="JAQNDK010000001">
    <property type="protein sequence ID" value="MDC0676948.1"/>
    <property type="molecule type" value="Genomic_DNA"/>
</dbReference>
<dbReference type="Gene3D" id="1.10.287.130">
    <property type="match status" value="1"/>
</dbReference>
<dbReference type="Pfam" id="PF00512">
    <property type="entry name" value="HisKA"/>
    <property type="match status" value="1"/>
</dbReference>
<dbReference type="SUPFAM" id="SSF55874">
    <property type="entry name" value="ATPase domain of HSP90 chaperone/DNA topoisomerase II/histidine kinase"/>
    <property type="match status" value="1"/>
</dbReference>
<comment type="caution">
    <text evidence="13">The sequence shown here is derived from an EMBL/GenBank/DDBJ whole genome shotgun (WGS) entry which is preliminary data.</text>
</comment>
<evidence type="ECO:0000256" key="2">
    <source>
        <dbReference type="ARBA" id="ARBA00004141"/>
    </source>
</evidence>
<dbReference type="Proteomes" id="UP001217485">
    <property type="component" value="Unassembled WGS sequence"/>
</dbReference>
<proteinExistence type="predicted"/>
<dbReference type="EC" id="2.7.13.3" evidence="3"/>
<evidence type="ECO:0000256" key="8">
    <source>
        <dbReference type="ARBA" id="ARBA00022989"/>
    </source>
</evidence>
<keyword evidence="7" id="KW-0418">Kinase</keyword>
<dbReference type="InterPro" id="IPR005467">
    <property type="entry name" value="His_kinase_dom"/>
</dbReference>
<comment type="catalytic activity">
    <reaction evidence="1">
        <text>ATP + protein L-histidine = ADP + protein N-phospho-L-histidine.</text>
        <dbReference type="EC" id="2.7.13.3"/>
    </reaction>
</comment>
<dbReference type="InterPro" id="IPR004358">
    <property type="entry name" value="Sig_transdc_His_kin-like_C"/>
</dbReference>
<dbReference type="SMART" id="SM00304">
    <property type="entry name" value="HAMP"/>
    <property type="match status" value="1"/>
</dbReference>
<dbReference type="PROSITE" id="PS50885">
    <property type="entry name" value="HAMP"/>
    <property type="match status" value="1"/>
</dbReference>
<dbReference type="Pfam" id="PF02518">
    <property type="entry name" value="HATPase_c"/>
    <property type="match status" value="1"/>
</dbReference>
<dbReference type="InterPro" id="IPR036890">
    <property type="entry name" value="HATPase_C_sf"/>
</dbReference>
<dbReference type="PANTHER" id="PTHR45436">
    <property type="entry name" value="SENSOR HISTIDINE KINASE YKOH"/>
    <property type="match status" value="1"/>
</dbReference>
<dbReference type="Gene3D" id="3.30.565.10">
    <property type="entry name" value="Histidine kinase-like ATPase, C-terminal domain"/>
    <property type="match status" value="1"/>
</dbReference>
<keyword evidence="9" id="KW-0902">Two-component regulatory system</keyword>
<evidence type="ECO:0000256" key="7">
    <source>
        <dbReference type="ARBA" id="ARBA00022777"/>
    </source>
</evidence>
<dbReference type="InterPro" id="IPR003594">
    <property type="entry name" value="HATPase_dom"/>
</dbReference>
<keyword evidence="14" id="KW-1185">Reference proteome</keyword>
<dbReference type="SUPFAM" id="SSF47384">
    <property type="entry name" value="Homodimeric domain of signal transducing histidine kinase"/>
    <property type="match status" value="1"/>
</dbReference>
<dbReference type="InterPro" id="IPR003661">
    <property type="entry name" value="HisK_dim/P_dom"/>
</dbReference>
<dbReference type="SMART" id="SM00387">
    <property type="entry name" value="HATPase_c"/>
    <property type="match status" value="1"/>
</dbReference>
<comment type="subcellular location">
    <subcellularLocation>
        <location evidence="2">Membrane</location>
        <topology evidence="2">Multi-pass membrane protein</topology>
    </subcellularLocation>
</comment>
<evidence type="ECO:0000313" key="14">
    <source>
        <dbReference type="Proteomes" id="UP001217485"/>
    </source>
</evidence>
<evidence type="ECO:0000256" key="6">
    <source>
        <dbReference type="ARBA" id="ARBA00022692"/>
    </source>
</evidence>
<keyword evidence="5" id="KW-0808">Transferase</keyword>
<keyword evidence="13" id="KW-0067">ATP-binding</keyword>
<keyword evidence="4" id="KW-0597">Phosphoprotein</keyword>
<dbReference type="Gene3D" id="6.10.340.10">
    <property type="match status" value="1"/>
</dbReference>
<accession>A0ABT5BS11</accession>
<keyword evidence="6" id="KW-0812">Transmembrane</keyword>
<protein>
    <recommendedName>
        <fullName evidence="3">histidine kinase</fullName>
        <ecNumber evidence="3">2.7.13.3</ecNumber>
    </recommendedName>
</protein>
<keyword evidence="8" id="KW-1133">Transmembrane helix</keyword>
<dbReference type="SUPFAM" id="SSF158472">
    <property type="entry name" value="HAMP domain-like"/>
    <property type="match status" value="1"/>
</dbReference>
<feature type="domain" description="HAMP" evidence="12">
    <location>
        <begin position="172"/>
        <end position="227"/>
    </location>
</feature>
<evidence type="ECO:0000256" key="9">
    <source>
        <dbReference type="ARBA" id="ARBA00023012"/>
    </source>
</evidence>
<dbReference type="GO" id="GO:0005524">
    <property type="term" value="F:ATP binding"/>
    <property type="evidence" value="ECO:0007669"/>
    <property type="project" value="UniProtKB-KW"/>
</dbReference>
<dbReference type="InterPro" id="IPR050428">
    <property type="entry name" value="TCS_sensor_his_kinase"/>
</dbReference>
<evidence type="ECO:0000259" key="11">
    <source>
        <dbReference type="PROSITE" id="PS50109"/>
    </source>
</evidence>
<dbReference type="PANTHER" id="PTHR45436:SF15">
    <property type="entry name" value="SENSOR HISTIDINE KINASE CUSS"/>
    <property type="match status" value="1"/>
</dbReference>
<keyword evidence="13" id="KW-0547">Nucleotide-binding</keyword>
<evidence type="ECO:0000256" key="5">
    <source>
        <dbReference type="ARBA" id="ARBA00022679"/>
    </source>
</evidence>
<evidence type="ECO:0000256" key="4">
    <source>
        <dbReference type="ARBA" id="ARBA00022553"/>
    </source>
</evidence>
<gene>
    <name evidence="13" type="ORF">POL72_04290</name>
</gene>
<dbReference type="PROSITE" id="PS50109">
    <property type="entry name" value="HIS_KIN"/>
    <property type="match status" value="1"/>
</dbReference>
<reference evidence="13 14" key="1">
    <citation type="submission" date="2023-01" db="EMBL/GenBank/DDBJ databases">
        <title>Minimal conservation of predation-associated metabolite biosynthetic gene clusters underscores biosynthetic potential of Myxococcota including descriptions for ten novel species: Archangium lansinium sp. nov., Myxococcus landrumus sp. nov., Nannocystis bai.</title>
        <authorList>
            <person name="Ahearne A."/>
            <person name="Stevens C."/>
            <person name="Dowd S."/>
        </authorList>
    </citation>
    <scope>NUCLEOTIDE SEQUENCE [LARGE SCALE GENOMIC DNA]</scope>
    <source>
        <strain evidence="13 14">WIWO2</strain>
    </source>
</reference>
<dbReference type="SMART" id="SM00388">
    <property type="entry name" value="HisKA"/>
    <property type="match status" value="1"/>
</dbReference>
<dbReference type="InterPro" id="IPR003660">
    <property type="entry name" value="HAMP_dom"/>
</dbReference>
<feature type="domain" description="Histidine kinase" evidence="11">
    <location>
        <begin position="235"/>
        <end position="449"/>
    </location>
</feature>
<dbReference type="RefSeq" id="WP_272093721.1">
    <property type="nucleotide sequence ID" value="NZ_JAQNDK010000001.1"/>
</dbReference>
<dbReference type="InterPro" id="IPR036097">
    <property type="entry name" value="HisK_dim/P_sf"/>
</dbReference>
<dbReference type="CDD" id="cd00082">
    <property type="entry name" value="HisKA"/>
    <property type="match status" value="1"/>
</dbReference>
<organism evidence="13 14">
    <name type="scientific">Sorangium atrum</name>
    <dbReference type="NCBI Taxonomy" id="2995308"/>
    <lineage>
        <taxon>Bacteria</taxon>
        <taxon>Pseudomonadati</taxon>
        <taxon>Myxococcota</taxon>
        <taxon>Polyangia</taxon>
        <taxon>Polyangiales</taxon>
        <taxon>Polyangiaceae</taxon>
        <taxon>Sorangium</taxon>
    </lineage>
</organism>
<evidence type="ECO:0000259" key="12">
    <source>
        <dbReference type="PROSITE" id="PS50885"/>
    </source>
</evidence>
<name>A0ABT5BS11_9BACT</name>
<evidence type="ECO:0000313" key="13">
    <source>
        <dbReference type="EMBL" id="MDC0676948.1"/>
    </source>
</evidence>
<dbReference type="PRINTS" id="PR00344">
    <property type="entry name" value="BCTRLSENSOR"/>
</dbReference>
<keyword evidence="10" id="KW-0472">Membrane</keyword>
<evidence type="ECO:0000256" key="3">
    <source>
        <dbReference type="ARBA" id="ARBA00012438"/>
    </source>
</evidence>
<dbReference type="CDD" id="cd06225">
    <property type="entry name" value="HAMP"/>
    <property type="match status" value="1"/>
</dbReference>
<evidence type="ECO:0000256" key="1">
    <source>
        <dbReference type="ARBA" id="ARBA00000085"/>
    </source>
</evidence>